<sequence length="224" mass="24661">MQLCEYTYKAETVSELTLFLLARGTGINSRSIEGAGFEIATEKIQHTCPWTYLGLWIGEWTISPQLLTIKDNPRTLRDLHQLCGIINWMRNLIGITTEDLAPLFNLLIGPDDLNSPQTITPEAREVIQKCVNVDPTAMGGHAPSTRADSSASRDEDHGEAAVSLQAKEGHRDAEIHWHAAHEEPHARVGGCLEEAVSPWETHGERGPAPILEQPVLGGLHPVEE</sequence>
<evidence type="ECO:0000256" key="4">
    <source>
        <dbReference type="ARBA" id="ARBA00022759"/>
    </source>
</evidence>
<evidence type="ECO:0000256" key="7">
    <source>
        <dbReference type="SAM" id="MobiDB-lite"/>
    </source>
</evidence>
<accession>A0A8K1DAJ0</accession>
<feature type="region of interest" description="Disordered" evidence="7">
    <location>
        <begin position="134"/>
        <end position="170"/>
    </location>
</feature>
<name>A0A8K1DAJ0_9PASS</name>
<evidence type="ECO:0000256" key="5">
    <source>
        <dbReference type="ARBA" id="ARBA00022801"/>
    </source>
</evidence>
<keyword evidence="2" id="KW-0548">Nucleotidyltransferase</keyword>
<dbReference type="EMBL" id="SWJQ01001471">
    <property type="protein sequence ID" value="TRZ08142.1"/>
    <property type="molecule type" value="Genomic_DNA"/>
</dbReference>
<evidence type="ECO:0000256" key="1">
    <source>
        <dbReference type="ARBA" id="ARBA00022679"/>
    </source>
</evidence>
<dbReference type="GO" id="GO:0004519">
    <property type="term" value="F:endonuclease activity"/>
    <property type="evidence" value="ECO:0007669"/>
    <property type="project" value="UniProtKB-KW"/>
</dbReference>
<dbReference type="GO" id="GO:0035613">
    <property type="term" value="F:RNA stem-loop binding"/>
    <property type="evidence" value="ECO:0007669"/>
    <property type="project" value="TreeGrafter"/>
</dbReference>
<dbReference type="InterPro" id="IPR010661">
    <property type="entry name" value="RVT_thumb"/>
</dbReference>
<comment type="caution">
    <text evidence="9">The sequence shown here is derived from an EMBL/GenBank/DDBJ whole genome shotgun (WGS) entry which is preliminary data.</text>
</comment>
<keyword evidence="5" id="KW-0378">Hydrolase</keyword>
<evidence type="ECO:0000256" key="3">
    <source>
        <dbReference type="ARBA" id="ARBA00022722"/>
    </source>
</evidence>
<dbReference type="SUPFAM" id="SSF56672">
    <property type="entry name" value="DNA/RNA polymerases"/>
    <property type="match status" value="1"/>
</dbReference>
<feature type="region of interest" description="Disordered" evidence="7">
    <location>
        <begin position="199"/>
        <end position="224"/>
    </location>
</feature>
<evidence type="ECO:0000259" key="8">
    <source>
        <dbReference type="Pfam" id="PF06817"/>
    </source>
</evidence>
<dbReference type="PANTHER" id="PTHR41694:SF3">
    <property type="entry name" value="RNA-DIRECTED DNA POLYMERASE-RELATED"/>
    <property type="match status" value="1"/>
</dbReference>
<keyword evidence="1" id="KW-0808">Transferase</keyword>
<dbReference type="InterPro" id="IPR043128">
    <property type="entry name" value="Rev_trsase/Diguanyl_cyclase"/>
</dbReference>
<keyword evidence="6" id="KW-0695">RNA-directed DNA polymerase</keyword>
<evidence type="ECO:0000313" key="10">
    <source>
        <dbReference type="Proteomes" id="UP000796761"/>
    </source>
</evidence>
<evidence type="ECO:0000313" key="9">
    <source>
        <dbReference type="EMBL" id="TRZ08142.1"/>
    </source>
</evidence>
<dbReference type="InterPro" id="IPR043502">
    <property type="entry name" value="DNA/RNA_pol_sf"/>
</dbReference>
<evidence type="ECO:0000256" key="2">
    <source>
        <dbReference type="ARBA" id="ARBA00022695"/>
    </source>
</evidence>
<dbReference type="OrthoDB" id="6773263at2759"/>
<organism evidence="9 10">
    <name type="scientific">Zosterops borbonicus</name>
    <dbReference type="NCBI Taxonomy" id="364589"/>
    <lineage>
        <taxon>Eukaryota</taxon>
        <taxon>Metazoa</taxon>
        <taxon>Chordata</taxon>
        <taxon>Craniata</taxon>
        <taxon>Vertebrata</taxon>
        <taxon>Euteleostomi</taxon>
        <taxon>Archelosauria</taxon>
        <taxon>Archosauria</taxon>
        <taxon>Dinosauria</taxon>
        <taxon>Saurischia</taxon>
        <taxon>Theropoda</taxon>
        <taxon>Coelurosauria</taxon>
        <taxon>Aves</taxon>
        <taxon>Neognathae</taxon>
        <taxon>Neoaves</taxon>
        <taxon>Telluraves</taxon>
        <taxon>Australaves</taxon>
        <taxon>Passeriformes</taxon>
        <taxon>Sylvioidea</taxon>
        <taxon>Zosteropidae</taxon>
        <taxon>Zosterops</taxon>
    </lineage>
</organism>
<dbReference type="Gene3D" id="3.30.70.270">
    <property type="match status" value="1"/>
</dbReference>
<dbReference type="GO" id="GO:0016787">
    <property type="term" value="F:hydrolase activity"/>
    <property type="evidence" value="ECO:0007669"/>
    <property type="project" value="UniProtKB-KW"/>
</dbReference>
<dbReference type="GO" id="GO:0003964">
    <property type="term" value="F:RNA-directed DNA polymerase activity"/>
    <property type="evidence" value="ECO:0007669"/>
    <property type="project" value="UniProtKB-KW"/>
</dbReference>
<keyword evidence="3" id="KW-0540">Nuclease</keyword>
<keyword evidence="10" id="KW-1185">Reference proteome</keyword>
<dbReference type="Proteomes" id="UP000796761">
    <property type="component" value="Unassembled WGS sequence"/>
</dbReference>
<dbReference type="PANTHER" id="PTHR41694">
    <property type="entry name" value="ENDOGENOUS RETROVIRUS GROUP K MEMBER POL PROTEIN"/>
    <property type="match status" value="1"/>
</dbReference>
<proteinExistence type="predicted"/>
<reference evidence="9" key="1">
    <citation type="submission" date="2019-04" db="EMBL/GenBank/DDBJ databases">
        <title>Genome assembly of Zosterops borbonicus 15179.</title>
        <authorList>
            <person name="Leroy T."/>
            <person name="Anselmetti Y."/>
            <person name="Tilak M.-K."/>
            <person name="Nabholz B."/>
        </authorList>
    </citation>
    <scope>NUCLEOTIDE SEQUENCE</scope>
    <source>
        <strain evidence="9">HGM_15179</strain>
        <tissue evidence="9">Muscle</tissue>
    </source>
</reference>
<dbReference type="AlphaFoldDB" id="A0A8K1DAJ0"/>
<protein>
    <recommendedName>
        <fullName evidence="8">Reverse transcriptase thumb domain-containing protein</fullName>
    </recommendedName>
</protein>
<evidence type="ECO:0000256" key="6">
    <source>
        <dbReference type="ARBA" id="ARBA00022918"/>
    </source>
</evidence>
<keyword evidence="4" id="KW-0255">Endonuclease</keyword>
<dbReference type="Pfam" id="PF06817">
    <property type="entry name" value="RVT_thumb"/>
    <property type="match status" value="1"/>
</dbReference>
<feature type="domain" description="Reverse transcriptase thumb" evidence="8">
    <location>
        <begin position="65"/>
        <end position="127"/>
    </location>
</feature>
<gene>
    <name evidence="9" type="ORF">HGM15179_018964</name>
</gene>